<evidence type="ECO:0000313" key="2">
    <source>
        <dbReference type="Proteomes" id="UP001217089"/>
    </source>
</evidence>
<name>A0ABQ9E4H6_TEGGR</name>
<dbReference type="SUPFAM" id="SSF53067">
    <property type="entry name" value="Actin-like ATPase domain"/>
    <property type="match status" value="2"/>
</dbReference>
<dbReference type="EMBL" id="JARBDR010000923">
    <property type="protein sequence ID" value="KAJ8298440.1"/>
    <property type="molecule type" value="Genomic_DNA"/>
</dbReference>
<organism evidence="1 2">
    <name type="scientific">Tegillarca granosa</name>
    <name type="common">Malaysian cockle</name>
    <name type="synonym">Anadara granosa</name>
    <dbReference type="NCBI Taxonomy" id="220873"/>
    <lineage>
        <taxon>Eukaryota</taxon>
        <taxon>Metazoa</taxon>
        <taxon>Spiralia</taxon>
        <taxon>Lophotrochozoa</taxon>
        <taxon>Mollusca</taxon>
        <taxon>Bivalvia</taxon>
        <taxon>Autobranchia</taxon>
        <taxon>Pteriomorphia</taxon>
        <taxon>Arcoida</taxon>
        <taxon>Arcoidea</taxon>
        <taxon>Arcidae</taxon>
        <taxon>Tegillarca</taxon>
    </lineage>
</organism>
<keyword evidence="2" id="KW-1185">Reference proteome</keyword>
<reference evidence="1 2" key="1">
    <citation type="submission" date="2022-12" db="EMBL/GenBank/DDBJ databases">
        <title>Chromosome-level genome of Tegillarca granosa.</title>
        <authorList>
            <person name="Kim J."/>
        </authorList>
    </citation>
    <scope>NUCLEOTIDE SEQUENCE [LARGE SCALE GENOMIC DNA]</scope>
    <source>
        <strain evidence="1">Teg-2019</strain>
        <tissue evidence="1">Adductor muscle</tissue>
    </source>
</reference>
<accession>A0ABQ9E4H6</accession>
<dbReference type="Gene3D" id="3.30.420.40">
    <property type="match status" value="1"/>
</dbReference>
<proteinExistence type="predicted"/>
<protein>
    <submittedName>
        <fullName evidence="1">Uncharacterized protein</fullName>
    </submittedName>
</protein>
<dbReference type="PANTHER" id="PTHR14187">
    <property type="entry name" value="ALPHA KINASE/ELONGATION FACTOR 2 KINASE"/>
    <property type="match status" value="1"/>
</dbReference>
<evidence type="ECO:0000313" key="1">
    <source>
        <dbReference type="EMBL" id="KAJ8298440.1"/>
    </source>
</evidence>
<dbReference type="InterPro" id="IPR043129">
    <property type="entry name" value="ATPase_NBD"/>
</dbReference>
<gene>
    <name evidence="1" type="ORF">KUTeg_024971</name>
</gene>
<dbReference type="PANTHER" id="PTHR14187:SF5">
    <property type="entry name" value="HEAT SHOCK 70 KDA PROTEIN 12A"/>
    <property type="match status" value="1"/>
</dbReference>
<sequence>MAYSKEAEKIMVAAIDFGTTYSGYAFAFRHDYESDPLKITGNQWLTGSQAGVSLKTPSCVLFNPRGHFHSFGYEAEEEYVNLAYEEKHSDWYFFRRFKMKLYNNPQMGREDLLEDEEGNTMPAMTVFSAIINYLRGHLLDACKSRDFGLSESEIKWVLTVPAIWSDGAKQFMREAAEQGGIPSSQLLIALEPEVASIYCKNVPMNKREDSSTFECFDVGTKYLILDAGGGTIDITVQEVQGDCSLTEVYKANGGDWGGTKVDEAFEDFLGEVFTPDVLYRFKREKRGDYLELCREFEIKKRTITPELDHQKVTFKIPISLNDVYQDIKRTSLRDSITAAGKYKGQLALIGDKMRVDAEIARGFFTTTCDVITEHMSVILREPEVEGTSTILMVGGFSESAMLRHAVQKKFAGMRIIMPYEAGLSVLKGAVQYGFNPQIITTRVCKFTYGIETLNDFDDQVHPQSKKIFISGECYCNDCFSKHVEIGQSVKVGEATEERTYFPITEDQRSMRLAVYVSEDANPQYTTDSSCTYLGELTVDLPDEVEKNKRNVGVKLIFGGTELSVEARVIKTGEVTKAAFNFLNRGGSPHCEQQHKH</sequence>
<dbReference type="Proteomes" id="UP001217089">
    <property type="component" value="Unassembled WGS sequence"/>
</dbReference>
<dbReference type="CDD" id="cd10229">
    <property type="entry name" value="ASKHA_NBD_HSP70_HSPA12"/>
    <property type="match status" value="1"/>
</dbReference>
<comment type="caution">
    <text evidence="1">The sequence shown here is derived from an EMBL/GenBank/DDBJ whole genome shotgun (WGS) entry which is preliminary data.</text>
</comment>